<dbReference type="PANTHER" id="PTHR24161">
    <property type="entry name" value="ANK_REP_REGION DOMAIN-CONTAINING PROTEIN-RELATED"/>
    <property type="match status" value="1"/>
</dbReference>
<evidence type="ECO:0000256" key="1">
    <source>
        <dbReference type="ARBA" id="ARBA00022723"/>
    </source>
</evidence>
<dbReference type="SMART" id="SM00248">
    <property type="entry name" value="ANK"/>
    <property type="match status" value="5"/>
</dbReference>
<evidence type="ECO:0000259" key="9">
    <source>
        <dbReference type="PROSITE" id="PS50089"/>
    </source>
</evidence>
<feature type="compositionally biased region" description="Basic residues" evidence="8">
    <location>
        <begin position="367"/>
        <end position="377"/>
    </location>
</feature>
<evidence type="ECO:0000256" key="5">
    <source>
        <dbReference type="ARBA" id="ARBA00023043"/>
    </source>
</evidence>
<feature type="repeat" description="ANK" evidence="6">
    <location>
        <begin position="94"/>
        <end position="126"/>
    </location>
</feature>
<reference evidence="10 11" key="1">
    <citation type="submission" date="2017-08" db="EMBL/GenBank/DDBJ databases">
        <title>Acidophilic green algal genome provides insights into adaptation to an acidic environment.</title>
        <authorList>
            <person name="Hirooka S."/>
            <person name="Hirose Y."/>
            <person name="Kanesaki Y."/>
            <person name="Higuchi S."/>
            <person name="Fujiwara T."/>
            <person name="Onuma R."/>
            <person name="Era A."/>
            <person name="Ohbayashi R."/>
            <person name="Uzuka A."/>
            <person name="Nozaki H."/>
            <person name="Yoshikawa H."/>
            <person name="Miyagishima S.Y."/>
        </authorList>
    </citation>
    <scope>NUCLEOTIDE SEQUENCE [LARGE SCALE GENOMIC DNA]</scope>
    <source>
        <strain evidence="10 11">NIES-2499</strain>
    </source>
</reference>
<dbReference type="SUPFAM" id="SSF48403">
    <property type="entry name" value="Ankyrin repeat"/>
    <property type="match status" value="1"/>
</dbReference>
<dbReference type="InterPro" id="IPR001841">
    <property type="entry name" value="Znf_RING"/>
</dbReference>
<organism evidence="10 11">
    <name type="scientific">Chlamydomonas eustigma</name>
    <dbReference type="NCBI Taxonomy" id="1157962"/>
    <lineage>
        <taxon>Eukaryota</taxon>
        <taxon>Viridiplantae</taxon>
        <taxon>Chlorophyta</taxon>
        <taxon>core chlorophytes</taxon>
        <taxon>Chlorophyceae</taxon>
        <taxon>CS clade</taxon>
        <taxon>Chlamydomonadales</taxon>
        <taxon>Chlamydomonadaceae</taxon>
        <taxon>Chlamydomonas</taxon>
    </lineage>
</organism>
<dbReference type="AlphaFoldDB" id="A0A250X753"/>
<feature type="domain" description="RING-type" evidence="9">
    <location>
        <begin position="1034"/>
        <end position="1076"/>
    </location>
</feature>
<comment type="caution">
    <text evidence="10">The sequence shown here is derived from an EMBL/GenBank/DDBJ whole genome shotgun (WGS) entry which is preliminary data.</text>
</comment>
<dbReference type="InterPro" id="IPR017907">
    <property type="entry name" value="Znf_RING_CS"/>
</dbReference>
<dbReference type="PROSITE" id="PS50088">
    <property type="entry name" value="ANK_REPEAT"/>
    <property type="match status" value="2"/>
</dbReference>
<dbReference type="Gene3D" id="1.25.40.20">
    <property type="entry name" value="Ankyrin repeat-containing domain"/>
    <property type="match status" value="2"/>
</dbReference>
<evidence type="ECO:0000313" key="10">
    <source>
        <dbReference type="EMBL" id="GAX78914.1"/>
    </source>
</evidence>
<feature type="region of interest" description="Disordered" evidence="8">
    <location>
        <begin position="719"/>
        <end position="903"/>
    </location>
</feature>
<dbReference type="EMBL" id="BEGY01000037">
    <property type="protein sequence ID" value="GAX78914.1"/>
    <property type="molecule type" value="Genomic_DNA"/>
</dbReference>
<feature type="region of interest" description="Disordered" evidence="8">
    <location>
        <begin position="489"/>
        <end position="539"/>
    </location>
</feature>
<keyword evidence="11" id="KW-1185">Reference proteome</keyword>
<dbReference type="InterPro" id="IPR002110">
    <property type="entry name" value="Ankyrin_rpt"/>
</dbReference>
<evidence type="ECO:0000256" key="3">
    <source>
        <dbReference type="ARBA" id="ARBA00022771"/>
    </source>
</evidence>
<evidence type="ECO:0000256" key="7">
    <source>
        <dbReference type="PROSITE-ProRule" id="PRU00175"/>
    </source>
</evidence>
<dbReference type="Proteomes" id="UP000232323">
    <property type="component" value="Unassembled WGS sequence"/>
</dbReference>
<sequence length="1090" mass="114860">MGNQASHHKDKRFLNDALANGDVSSVDQVVASHPEFFSSRLEKGTGNNPMHVAVILRHHHILLHLVSYASSSSSVGLPVQLAAQKALDHGRSSDGATPLMLACEIGDMESIGILLDAGASPWKQDNNFHRTCLHYAAAKNQHRVIRPIVEKSHLVPQFHTAANGSTSTPLHLDDSLNRPLVDIATHGGFTPLMYAAWFDHAECVEELMQAGACLKHRSWGLFQSDPYCRHIPDGSSALHIAAINGSLMAVHEILTEYIASQEPSRLAASGESPTVDPRLLVDCEGNTPFAMARRRHQFDLLPLLNPFTPLDSLHIMCLCSLAVFTACSHAPMQAAQLILLGQVQELSQAIQEKKEKKAQLKKAIMGKLKRPSQKQSKKQQSPSKNLKPESQLPASPQGVALPPVICPFAGGAIGNVPSPGDSPRTSGMGASLRLSLSDAQEVLSTLPQTKLSAFTSSVSQNVAAEDAKGADAVVVYPCEDGLDLEQVVSLRSRTSTRSVASSTGTSRGSQKTQKKKKSLRPMGVSDAELSRPASRQPDPNLLAKRMKVQKELADQLLLQQQTMHDMMQKLIQTTEQLGSSDPKQDTLQQTMQALSEVVDDVEERKSLDEEHVENALAACRFHRLVHGVPRSSRSKALQDGDGRPLRTKTGGTTSSSSSDMTVVHEETAADLEEHAAETIRANSRMKLGDDKGELQHSLTDHDGAFQEETVPSSLQLDAAGAETSGAENVGPSGTPDGPSMPEVALAAPSGSHSEVAPAAPSGSHSEDAPAAPSGSHSEVAPAAPSGSQSEVAPAAPSGSYSEVAPAAPSGSHSEVAPAAPSGSHSEVAPAAPSGSYSEVAPAAPSGSHSEDAPAAPSGSHSEVAPAAPSGSHSEVAPAALSGSHSEVAPADPSGSHSTGSPECLSLTVNDTTLSCVPTMTQHVDVTGVKEAAEFLDTHMSGASGLSYSHTVTLNRLSLMLMNSASSMRRGLGRGVGSSIVTPSTPGTVKSIERTSLIHLSRAVSERSTGFWPASTAMSTASSTVGDLDEYERVCGVCLDAGDFISTQPCNHKICVECAQELLKLHSCDPVPCPFCRSMIRGFGSYKRQLH</sequence>
<evidence type="ECO:0000256" key="4">
    <source>
        <dbReference type="ARBA" id="ARBA00022833"/>
    </source>
</evidence>
<keyword evidence="3 7" id="KW-0863">Zinc-finger</keyword>
<feature type="region of interest" description="Disordered" evidence="8">
    <location>
        <begin position="360"/>
        <end position="397"/>
    </location>
</feature>
<dbReference type="SUPFAM" id="SSF57850">
    <property type="entry name" value="RING/U-box"/>
    <property type="match status" value="1"/>
</dbReference>
<feature type="compositionally biased region" description="Polar residues" evidence="8">
    <location>
        <begin position="894"/>
        <end position="903"/>
    </location>
</feature>
<dbReference type="Pfam" id="PF12796">
    <property type="entry name" value="Ank_2"/>
    <property type="match status" value="1"/>
</dbReference>
<dbReference type="Pfam" id="PF00023">
    <property type="entry name" value="Ank"/>
    <property type="match status" value="1"/>
</dbReference>
<feature type="region of interest" description="Disordered" evidence="8">
    <location>
        <begin position="628"/>
        <end position="662"/>
    </location>
</feature>
<evidence type="ECO:0000313" key="11">
    <source>
        <dbReference type="Proteomes" id="UP000232323"/>
    </source>
</evidence>
<dbReference type="InterPro" id="IPR036770">
    <property type="entry name" value="Ankyrin_rpt-contain_sf"/>
</dbReference>
<dbReference type="PROSITE" id="PS00518">
    <property type="entry name" value="ZF_RING_1"/>
    <property type="match status" value="1"/>
</dbReference>
<protein>
    <recommendedName>
        <fullName evidence="9">RING-type domain-containing protein</fullName>
    </recommendedName>
</protein>
<evidence type="ECO:0000256" key="6">
    <source>
        <dbReference type="PROSITE-ProRule" id="PRU00023"/>
    </source>
</evidence>
<accession>A0A250X753</accession>
<proteinExistence type="predicted"/>
<feature type="compositionally biased region" description="Low complexity" evidence="8">
    <location>
        <begin position="489"/>
        <end position="509"/>
    </location>
</feature>
<evidence type="ECO:0000256" key="2">
    <source>
        <dbReference type="ARBA" id="ARBA00022737"/>
    </source>
</evidence>
<gene>
    <name evidence="10" type="ORF">CEUSTIGMA_g6353.t1</name>
</gene>
<keyword evidence="5 6" id="KW-0040">ANK repeat</keyword>
<dbReference type="PROSITE" id="PS50089">
    <property type="entry name" value="ZF_RING_2"/>
    <property type="match status" value="1"/>
</dbReference>
<dbReference type="PANTHER" id="PTHR24161:SF85">
    <property type="entry name" value="PALMITOYLTRANSFERASE HIP14"/>
    <property type="match status" value="1"/>
</dbReference>
<evidence type="ECO:0000256" key="8">
    <source>
        <dbReference type="SAM" id="MobiDB-lite"/>
    </source>
</evidence>
<dbReference type="STRING" id="1157962.A0A250X753"/>
<feature type="repeat" description="ANK" evidence="6">
    <location>
        <begin position="187"/>
        <end position="219"/>
    </location>
</feature>
<keyword evidence="2" id="KW-0677">Repeat</keyword>
<dbReference type="OrthoDB" id="1585644at2759"/>
<keyword evidence="4" id="KW-0862">Zinc</keyword>
<dbReference type="InterPro" id="IPR013083">
    <property type="entry name" value="Znf_RING/FYVE/PHD"/>
</dbReference>
<keyword evidence="1" id="KW-0479">Metal-binding</keyword>
<name>A0A250X753_9CHLO</name>
<feature type="compositionally biased region" description="Low complexity" evidence="8">
    <location>
        <begin position="649"/>
        <end position="658"/>
    </location>
</feature>
<dbReference type="Gene3D" id="3.30.40.10">
    <property type="entry name" value="Zinc/RING finger domain, C3HC4 (zinc finger)"/>
    <property type="match status" value="1"/>
</dbReference>
<dbReference type="PROSITE" id="PS50297">
    <property type="entry name" value="ANK_REP_REGION"/>
    <property type="match status" value="2"/>
</dbReference>
<dbReference type="GO" id="GO:0008270">
    <property type="term" value="F:zinc ion binding"/>
    <property type="evidence" value="ECO:0007669"/>
    <property type="project" value="UniProtKB-KW"/>
</dbReference>